<comment type="caution">
    <text evidence="2">The sequence shown here is derived from an EMBL/GenBank/DDBJ whole genome shotgun (WGS) entry which is preliminary data.</text>
</comment>
<dbReference type="OrthoDB" id="2448412at2759"/>
<name>A0A9N9DSU1_9GLOM</name>
<feature type="region of interest" description="Disordered" evidence="1">
    <location>
        <begin position="71"/>
        <end position="97"/>
    </location>
</feature>
<evidence type="ECO:0000256" key="1">
    <source>
        <dbReference type="SAM" id="MobiDB-lite"/>
    </source>
</evidence>
<reference evidence="2" key="1">
    <citation type="submission" date="2021-06" db="EMBL/GenBank/DDBJ databases">
        <authorList>
            <person name="Kallberg Y."/>
            <person name="Tangrot J."/>
            <person name="Rosling A."/>
        </authorList>
    </citation>
    <scope>NUCLEOTIDE SEQUENCE</scope>
    <source>
        <strain evidence="2">FL966</strain>
    </source>
</reference>
<accession>A0A9N9DSU1</accession>
<protein>
    <submittedName>
        <fullName evidence="2">21361_t:CDS:1</fullName>
    </submittedName>
</protein>
<evidence type="ECO:0000313" key="3">
    <source>
        <dbReference type="Proteomes" id="UP000789759"/>
    </source>
</evidence>
<keyword evidence="3" id="KW-1185">Reference proteome</keyword>
<gene>
    <name evidence="2" type="ORF">CPELLU_LOCUS9389</name>
</gene>
<dbReference type="EMBL" id="CAJVQA010007134">
    <property type="protein sequence ID" value="CAG8652155.1"/>
    <property type="molecule type" value="Genomic_DNA"/>
</dbReference>
<dbReference type="AlphaFoldDB" id="A0A9N9DSU1"/>
<evidence type="ECO:0000313" key="2">
    <source>
        <dbReference type="EMBL" id="CAG8652155.1"/>
    </source>
</evidence>
<sequence>MSLCKCYYNYKLFEKCYAVKIHKKDDKKINQSNFQEYLYIALYGSRKTLINEQEFKNIFINKLFLNKEKQESNDNENLSKENNDSNNNEQQLPKDNYEQIPKKEEQQIPKEHEEQQISNNTILIENLKKAIKDSNLEDLFLNKQIYNELQLNNRINEMINETENIDNLNKNQVLVNLIKQSDITFYEKNLLQQNRKVKLNKLQQDLLQYYKKEINQTEVLSQLREIQLTIRNEERLTAEQKVILFDLVNEKFQRNTQQEIIQNIQEKIDKETNVVKLQVDMQEEIDNDKDLTNQQKQELHNKHNEKIRNLRGNTEMIRMQQEIENESFLGNLLDERHHDKMIQLNASLNEDQKKILQDLRKQHLALLINKNYDSLLIEIQQSKDIDRLSDNNYYINRINEVREEYLDNLIKNSENINEISSNSEISQDIKVLNQTLLTENRNLIILENIRRQYYNDGLYDILKSAIENEKDVEKLKNTWLEVIDKLEQEYLTNDRTKHPIEEVENNNLTTNPNKADQERNLAETVERQIQDIINQYKKTLNVDDKRKFFPNIKNKPISDIIKKIYDTTKDK</sequence>
<feature type="compositionally biased region" description="Basic and acidic residues" evidence="1">
    <location>
        <begin position="71"/>
        <end position="83"/>
    </location>
</feature>
<organism evidence="2 3">
    <name type="scientific">Cetraspora pellucida</name>
    <dbReference type="NCBI Taxonomy" id="1433469"/>
    <lineage>
        <taxon>Eukaryota</taxon>
        <taxon>Fungi</taxon>
        <taxon>Fungi incertae sedis</taxon>
        <taxon>Mucoromycota</taxon>
        <taxon>Glomeromycotina</taxon>
        <taxon>Glomeromycetes</taxon>
        <taxon>Diversisporales</taxon>
        <taxon>Gigasporaceae</taxon>
        <taxon>Cetraspora</taxon>
    </lineage>
</organism>
<dbReference type="Proteomes" id="UP000789759">
    <property type="component" value="Unassembled WGS sequence"/>
</dbReference>
<proteinExistence type="predicted"/>